<dbReference type="Proteomes" id="UP000480804">
    <property type="component" value="Unassembled WGS sequence"/>
</dbReference>
<dbReference type="EMBL" id="BMSC01000024">
    <property type="protein sequence ID" value="GGU91083.1"/>
    <property type="molecule type" value="Genomic_DNA"/>
</dbReference>
<accession>A0A8H9LPK6</accession>
<reference evidence="3" key="1">
    <citation type="journal article" date="2014" name="Int. J. Syst. Evol. Microbiol.">
        <title>Complete genome sequence of Corynebacterium casei LMG S-19264T (=DSM 44701T), isolated from a smear-ripened cheese.</title>
        <authorList>
            <consortium name="US DOE Joint Genome Institute (JGI-PGF)"/>
            <person name="Walter F."/>
            <person name="Albersmeier A."/>
            <person name="Kalinowski J."/>
            <person name="Ruckert C."/>
        </authorList>
    </citation>
    <scope>NUCLEOTIDE SEQUENCE</scope>
    <source>
        <strain evidence="3">JCM 4136</strain>
    </source>
</reference>
<sequence length="71" mass="7443">MPTGRASTPLGAADAGTTARPETLDETVRAFGERRSARTGARVEITRACLGSLGRPDPAETLALFDEVQLS</sequence>
<gene>
    <name evidence="3" type="ORF">GCM10010227_52870</name>
    <name evidence="2" type="ORF">Sgou_47640</name>
</gene>
<feature type="region of interest" description="Disordered" evidence="1">
    <location>
        <begin position="1"/>
        <end position="23"/>
    </location>
</feature>
<proteinExistence type="predicted"/>
<organism evidence="3 5">
    <name type="scientific">Streptomyces gougerotii</name>
    <dbReference type="NCBI Taxonomy" id="53448"/>
    <lineage>
        <taxon>Bacteria</taxon>
        <taxon>Bacillati</taxon>
        <taxon>Actinomycetota</taxon>
        <taxon>Actinomycetes</taxon>
        <taxon>Kitasatosporales</taxon>
        <taxon>Streptomycetaceae</taxon>
        <taxon>Streptomyces</taxon>
        <taxon>Streptomyces diastaticus group</taxon>
    </lineage>
</organism>
<comment type="caution">
    <text evidence="3">The sequence shown here is derived from an EMBL/GenBank/DDBJ whole genome shotgun (WGS) entry which is preliminary data.</text>
</comment>
<evidence type="ECO:0000256" key="1">
    <source>
        <dbReference type="SAM" id="MobiDB-lite"/>
    </source>
</evidence>
<dbReference type="AlphaFoldDB" id="A0A8H9LPK6"/>
<keyword evidence="4" id="KW-1185">Reference proteome</keyword>
<reference evidence="3" key="3">
    <citation type="submission" date="2020-09" db="EMBL/GenBank/DDBJ databases">
        <authorList>
            <person name="Sun Q."/>
            <person name="Ohkuma M."/>
        </authorList>
    </citation>
    <scope>NUCLEOTIDE SEQUENCE</scope>
    <source>
        <strain evidence="3">JCM 4136</strain>
    </source>
</reference>
<dbReference type="EMBL" id="BLLO01000025">
    <property type="protein sequence ID" value="GFH80094.1"/>
    <property type="molecule type" value="Genomic_DNA"/>
</dbReference>
<dbReference type="Proteomes" id="UP000660975">
    <property type="component" value="Unassembled WGS sequence"/>
</dbReference>
<evidence type="ECO:0000313" key="3">
    <source>
        <dbReference type="EMBL" id="GGU91083.1"/>
    </source>
</evidence>
<evidence type="ECO:0000313" key="5">
    <source>
        <dbReference type="Proteomes" id="UP000660975"/>
    </source>
</evidence>
<reference evidence="2 4" key="2">
    <citation type="submission" date="2020-02" db="EMBL/GenBank/DDBJ databases">
        <title>Whole genome shotgun sequence of Streptomyces gougerotii NBRC 13043.</title>
        <authorList>
            <person name="Ichikawa N."/>
            <person name="Komaki H."/>
            <person name="Tamura T."/>
        </authorList>
    </citation>
    <scope>NUCLEOTIDE SEQUENCE [LARGE SCALE GENOMIC DNA]</scope>
    <source>
        <strain evidence="2 4">NBRC 13043</strain>
    </source>
</reference>
<evidence type="ECO:0000313" key="4">
    <source>
        <dbReference type="Proteomes" id="UP000480804"/>
    </source>
</evidence>
<evidence type="ECO:0000313" key="2">
    <source>
        <dbReference type="EMBL" id="GFH80094.1"/>
    </source>
</evidence>
<protein>
    <submittedName>
        <fullName evidence="3">Uncharacterized protein</fullName>
    </submittedName>
</protein>
<name>A0A8H9LPK6_9ACTN</name>